<evidence type="ECO:0000259" key="1">
    <source>
        <dbReference type="Pfam" id="PF12984"/>
    </source>
</evidence>
<gene>
    <name evidence="2" type="ORF">H9814_08480</name>
</gene>
<proteinExistence type="predicted"/>
<dbReference type="Pfam" id="PF12984">
    <property type="entry name" value="DUF3868"/>
    <property type="match status" value="1"/>
</dbReference>
<dbReference type="SUPFAM" id="SSF48452">
    <property type="entry name" value="TPR-like"/>
    <property type="match status" value="1"/>
</dbReference>
<accession>A0A9D2EA54</accession>
<dbReference type="EMBL" id="DXBX01000066">
    <property type="protein sequence ID" value="HIZ33555.1"/>
    <property type="molecule type" value="Genomic_DNA"/>
</dbReference>
<name>A0A9D2EA54_9BACE</name>
<dbReference type="AlphaFoldDB" id="A0A9D2EA54"/>
<sequence length="495" mass="56084">MSLNKEEPVMKKIVVSIALWLLMTPMAFAQTAYLEAVKVDNRRVEKDGEEVRVRMDLSLDNLDMKLQHTLQLVPVIVSDDGTREQALQPVYVDGRIRSKVVRRRAALDKDLPQDQVRLRRHNGESQILHYEATAPYEPWMLNGRLELRADVTGCAECGEGRETITTGGILPYEEPVYEMAVVQQPKEEVVKRRAEVRTARLQYRQDSHRILPKYKNNQSELDKVCASIDVVRENTDLTITGIYITGYASPEATVAYNRALSERRAKALADYIAEGYPDLDRSLWHVEGRGEDWEGLRRVVEQYTNLLKQDEVLRIIDQCEGDQDQCEERIKALVPPEIYQRVLNEMYGPLRRNEYRIEYNVRHFDLAEAKKLLESRPDLLSVAEIQKVADSYGRGTPDYRAALKVAVDTYPDNTVALTNYALALIDAGEYDAAVSLLTPKAAGDASLQNLIGVAQFKAGRMDEAAEAFQKAAEQGYPGAAENVRKLEEARQLLGE</sequence>
<dbReference type="InterPro" id="IPR036737">
    <property type="entry name" value="OmpA-like_sf"/>
</dbReference>
<comment type="caution">
    <text evidence="2">The sequence shown here is derived from an EMBL/GenBank/DDBJ whole genome shotgun (WGS) entry which is preliminary data.</text>
</comment>
<evidence type="ECO:0000313" key="2">
    <source>
        <dbReference type="EMBL" id="HIZ33555.1"/>
    </source>
</evidence>
<dbReference type="Gene3D" id="1.25.40.10">
    <property type="entry name" value="Tetratricopeptide repeat domain"/>
    <property type="match status" value="1"/>
</dbReference>
<dbReference type="Proteomes" id="UP000824028">
    <property type="component" value="Unassembled WGS sequence"/>
</dbReference>
<reference evidence="2" key="1">
    <citation type="journal article" date="2021" name="PeerJ">
        <title>Extensive microbial diversity within the chicken gut microbiome revealed by metagenomics and culture.</title>
        <authorList>
            <person name="Gilroy R."/>
            <person name="Ravi A."/>
            <person name="Getino M."/>
            <person name="Pursley I."/>
            <person name="Horton D.L."/>
            <person name="Alikhan N.F."/>
            <person name="Baker D."/>
            <person name="Gharbi K."/>
            <person name="Hall N."/>
            <person name="Watson M."/>
            <person name="Adriaenssens E.M."/>
            <person name="Foster-Nyarko E."/>
            <person name="Jarju S."/>
            <person name="Secka A."/>
            <person name="Antonio M."/>
            <person name="Oren A."/>
            <person name="Chaudhuri R.R."/>
            <person name="La Ragione R."/>
            <person name="Hildebrand F."/>
            <person name="Pallen M.J."/>
        </authorList>
    </citation>
    <scope>NUCLEOTIDE SEQUENCE</scope>
    <source>
        <strain evidence="2">ChiHjej9B8-1298</strain>
    </source>
</reference>
<dbReference type="Gene3D" id="3.30.1330.60">
    <property type="entry name" value="OmpA-like domain"/>
    <property type="match status" value="1"/>
</dbReference>
<dbReference type="InterPro" id="IPR024480">
    <property type="entry name" value="DUF3868"/>
</dbReference>
<organism evidence="2 3">
    <name type="scientific">Candidatus Bacteroides merdigallinarum</name>
    <dbReference type="NCBI Taxonomy" id="2838473"/>
    <lineage>
        <taxon>Bacteria</taxon>
        <taxon>Pseudomonadati</taxon>
        <taxon>Bacteroidota</taxon>
        <taxon>Bacteroidia</taxon>
        <taxon>Bacteroidales</taxon>
        <taxon>Bacteroidaceae</taxon>
        <taxon>Bacteroides</taxon>
    </lineage>
</organism>
<feature type="domain" description="DUF3868" evidence="1">
    <location>
        <begin position="17"/>
        <end position="115"/>
    </location>
</feature>
<protein>
    <submittedName>
        <fullName evidence="2">DUF3868 domain-containing protein</fullName>
    </submittedName>
</protein>
<dbReference type="InterPro" id="IPR011990">
    <property type="entry name" value="TPR-like_helical_dom_sf"/>
</dbReference>
<dbReference type="SUPFAM" id="SSF103088">
    <property type="entry name" value="OmpA-like"/>
    <property type="match status" value="1"/>
</dbReference>
<reference evidence="2" key="2">
    <citation type="submission" date="2021-04" db="EMBL/GenBank/DDBJ databases">
        <authorList>
            <person name="Gilroy R."/>
        </authorList>
    </citation>
    <scope>NUCLEOTIDE SEQUENCE</scope>
    <source>
        <strain evidence="2">ChiHjej9B8-1298</strain>
    </source>
</reference>
<evidence type="ECO:0000313" key="3">
    <source>
        <dbReference type="Proteomes" id="UP000824028"/>
    </source>
</evidence>